<keyword evidence="2" id="KW-0472">Membrane</keyword>
<sequence length="184" mass="20182">MNRTAPYPPSPNPPHTPNGSKQKKVAPKARVAHVPGEQPPKIQAQVLRFCSVFIVDIVLPVALYFILKTWLSPVWALLIGGVPALLSVIVKGTIKRSIDIAGLLVFVAFAISAIVAATTSNARLLVMEKALVTSVLGLVFLLTLIPVRITLKGRKRELRPVLFYMIKQMVPMALSWSFLLRRVG</sequence>
<feature type="transmembrane region" description="Helical" evidence="2">
    <location>
        <begin position="130"/>
        <end position="149"/>
    </location>
</feature>
<feature type="compositionally biased region" description="Basic residues" evidence="1">
    <location>
        <begin position="21"/>
        <end position="30"/>
    </location>
</feature>
<feature type="transmembrane region" description="Helical" evidence="2">
    <location>
        <begin position="161"/>
        <end position="179"/>
    </location>
</feature>
<name>A0AAD5S414_9FUNG</name>
<dbReference type="Proteomes" id="UP001212841">
    <property type="component" value="Unassembled WGS sequence"/>
</dbReference>
<feature type="transmembrane region" description="Helical" evidence="2">
    <location>
        <begin position="73"/>
        <end position="90"/>
    </location>
</feature>
<proteinExistence type="predicted"/>
<reference evidence="3" key="1">
    <citation type="submission" date="2020-05" db="EMBL/GenBank/DDBJ databases">
        <title>Phylogenomic resolution of chytrid fungi.</title>
        <authorList>
            <person name="Stajich J.E."/>
            <person name="Amses K."/>
            <person name="Simmons R."/>
            <person name="Seto K."/>
            <person name="Myers J."/>
            <person name="Bonds A."/>
            <person name="Quandt C.A."/>
            <person name="Barry K."/>
            <person name="Liu P."/>
            <person name="Grigoriev I."/>
            <person name="Longcore J.E."/>
            <person name="James T.Y."/>
        </authorList>
    </citation>
    <scope>NUCLEOTIDE SEQUENCE</scope>
    <source>
        <strain evidence="3">JEL0318</strain>
    </source>
</reference>
<evidence type="ECO:0000256" key="1">
    <source>
        <dbReference type="SAM" id="MobiDB-lite"/>
    </source>
</evidence>
<keyword evidence="2" id="KW-0812">Transmembrane</keyword>
<evidence type="ECO:0000313" key="4">
    <source>
        <dbReference type="Proteomes" id="UP001212841"/>
    </source>
</evidence>
<organism evidence="3 4">
    <name type="scientific">Rhizophlyctis rosea</name>
    <dbReference type="NCBI Taxonomy" id="64517"/>
    <lineage>
        <taxon>Eukaryota</taxon>
        <taxon>Fungi</taxon>
        <taxon>Fungi incertae sedis</taxon>
        <taxon>Chytridiomycota</taxon>
        <taxon>Chytridiomycota incertae sedis</taxon>
        <taxon>Chytridiomycetes</taxon>
        <taxon>Rhizophlyctidales</taxon>
        <taxon>Rhizophlyctidaceae</taxon>
        <taxon>Rhizophlyctis</taxon>
    </lineage>
</organism>
<protein>
    <submittedName>
        <fullName evidence="3">Uncharacterized protein</fullName>
    </submittedName>
</protein>
<evidence type="ECO:0000256" key="2">
    <source>
        <dbReference type="SAM" id="Phobius"/>
    </source>
</evidence>
<accession>A0AAD5S414</accession>
<feature type="region of interest" description="Disordered" evidence="1">
    <location>
        <begin position="1"/>
        <end position="30"/>
    </location>
</feature>
<dbReference type="AlphaFoldDB" id="A0AAD5S414"/>
<feature type="transmembrane region" description="Helical" evidence="2">
    <location>
        <begin position="46"/>
        <end position="67"/>
    </location>
</feature>
<keyword evidence="4" id="KW-1185">Reference proteome</keyword>
<feature type="transmembrane region" description="Helical" evidence="2">
    <location>
        <begin position="97"/>
        <end position="118"/>
    </location>
</feature>
<comment type="caution">
    <text evidence="3">The sequence shown here is derived from an EMBL/GenBank/DDBJ whole genome shotgun (WGS) entry which is preliminary data.</text>
</comment>
<feature type="compositionally biased region" description="Pro residues" evidence="1">
    <location>
        <begin position="1"/>
        <end position="16"/>
    </location>
</feature>
<gene>
    <name evidence="3" type="ORF">HK097_003085</name>
</gene>
<keyword evidence="2" id="KW-1133">Transmembrane helix</keyword>
<evidence type="ECO:0000313" key="3">
    <source>
        <dbReference type="EMBL" id="KAJ3038704.1"/>
    </source>
</evidence>
<dbReference type="EMBL" id="JADGJD010001704">
    <property type="protein sequence ID" value="KAJ3038704.1"/>
    <property type="molecule type" value="Genomic_DNA"/>
</dbReference>